<dbReference type="Pfam" id="PF13419">
    <property type="entry name" value="HAD_2"/>
    <property type="match status" value="1"/>
</dbReference>
<dbReference type="AlphaFoldDB" id="A0A1M7YF07"/>
<dbReference type="InterPro" id="IPR050155">
    <property type="entry name" value="HAD-like_hydrolase_sf"/>
</dbReference>
<dbReference type="GO" id="GO:0006281">
    <property type="term" value="P:DNA repair"/>
    <property type="evidence" value="ECO:0007669"/>
    <property type="project" value="TreeGrafter"/>
</dbReference>
<name>A0A1M7YF07_9FIRM</name>
<reference evidence="1 2" key="1">
    <citation type="submission" date="2016-12" db="EMBL/GenBank/DDBJ databases">
        <authorList>
            <person name="Song W.-J."/>
            <person name="Kurnit D.M."/>
        </authorList>
    </citation>
    <scope>NUCLEOTIDE SEQUENCE [LARGE SCALE GENOMIC DNA]</scope>
    <source>
        <strain evidence="1 2">DSM 12503</strain>
    </source>
</reference>
<dbReference type="InterPro" id="IPR023198">
    <property type="entry name" value="PGP-like_dom2"/>
</dbReference>
<evidence type="ECO:0000313" key="2">
    <source>
        <dbReference type="Proteomes" id="UP000184612"/>
    </source>
</evidence>
<dbReference type="SUPFAM" id="SSF56784">
    <property type="entry name" value="HAD-like"/>
    <property type="match status" value="1"/>
</dbReference>
<dbReference type="InterPro" id="IPR006439">
    <property type="entry name" value="HAD-SF_hydro_IA"/>
</dbReference>
<dbReference type="InterPro" id="IPR041492">
    <property type="entry name" value="HAD_2"/>
</dbReference>
<dbReference type="InterPro" id="IPR023214">
    <property type="entry name" value="HAD_sf"/>
</dbReference>
<accession>A0A1M7YF07</accession>
<organism evidence="1 2">
    <name type="scientific">Anaerocolumna xylanovorans DSM 12503</name>
    <dbReference type="NCBI Taxonomy" id="1121345"/>
    <lineage>
        <taxon>Bacteria</taxon>
        <taxon>Bacillati</taxon>
        <taxon>Bacillota</taxon>
        <taxon>Clostridia</taxon>
        <taxon>Lachnospirales</taxon>
        <taxon>Lachnospiraceae</taxon>
        <taxon>Anaerocolumna</taxon>
    </lineage>
</organism>
<dbReference type="EMBL" id="FRFD01000009">
    <property type="protein sequence ID" value="SHO51225.1"/>
    <property type="molecule type" value="Genomic_DNA"/>
</dbReference>
<dbReference type="Gene3D" id="1.10.150.240">
    <property type="entry name" value="Putative phosphatase, domain 2"/>
    <property type="match status" value="1"/>
</dbReference>
<dbReference type="SFLD" id="SFLDG01129">
    <property type="entry name" value="C1.5:_HAD__Beta-PGM__Phosphata"/>
    <property type="match status" value="1"/>
</dbReference>
<dbReference type="STRING" id="1121345.SAMN02745217_03072"/>
<dbReference type="OrthoDB" id="9792518at2"/>
<gene>
    <name evidence="1" type="ORF">SAMN02745217_03072</name>
</gene>
<dbReference type="PANTHER" id="PTHR43434:SF1">
    <property type="entry name" value="PHOSPHOGLYCOLATE PHOSPHATASE"/>
    <property type="match status" value="1"/>
</dbReference>
<dbReference type="RefSeq" id="WP_073589941.1">
    <property type="nucleotide sequence ID" value="NZ_FRFD01000009.1"/>
</dbReference>
<dbReference type="Proteomes" id="UP000184612">
    <property type="component" value="Unassembled WGS sequence"/>
</dbReference>
<dbReference type="NCBIfam" id="TIGR01549">
    <property type="entry name" value="HAD-SF-IA-v1"/>
    <property type="match status" value="1"/>
</dbReference>
<protein>
    <submittedName>
        <fullName evidence="1">Phosphoglycolate phosphatase</fullName>
    </submittedName>
</protein>
<dbReference type="PANTHER" id="PTHR43434">
    <property type="entry name" value="PHOSPHOGLYCOLATE PHOSPHATASE"/>
    <property type="match status" value="1"/>
</dbReference>
<dbReference type="Gene3D" id="3.40.50.1000">
    <property type="entry name" value="HAD superfamily/HAD-like"/>
    <property type="match status" value="1"/>
</dbReference>
<evidence type="ECO:0000313" key="1">
    <source>
        <dbReference type="EMBL" id="SHO51225.1"/>
    </source>
</evidence>
<dbReference type="GO" id="GO:0008967">
    <property type="term" value="F:phosphoglycolate phosphatase activity"/>
    <property type="evidence" value="ECO:0007669"/>
    <property type="project" value="TreeGrafter"/>
</dbReference>
<dbReference type="SFLD" id="SFLDS00003">
    <property type="entry name" value="Haloacid_Dehalogenase"/>
    <property type="match status" value="1"/>
</dbReference>
<proteinExistence type="predicted"/>
<dbReference type="InterPro" id="IPR036412">
    <property type="entry name" value="HAD-like_sf"/>
</dbReference>
<keyword evidence="2" id="KW-1185">Reference proteome</keyword>
<sequence>MWDSIIFDLDGTLWDATDGAAVVWADEAKKYSEVKDTVTADNLKALYGLPLEEIAVRLLPSARKETALAIMRESVIRQCPYLEKDGGILYPGLIETLKELKKRYKLFIVSNCEEGYIQCFLNAHGLWDVFTDFEYPGRSGQLKAENIGNVAKRNDLKDPVYVGDTMGDFLAAAKAKVPFIYARYGFGKVEGYERAIDSFPELLTF</sequence>